<evidence type="ECO:0000313" key="2">
    <source>
        <dbReference type="Proteomes" id="UP001302222"/>
    </source>
</evidence>
<evidence type="ECO:0008006" key="3">
    <source>
        <dbReference type="Google" id="ProtNLM"/>
    </source>
</evidence>
<evidence type="ECO:0000313" key="1">
    <source>
        <dbReference type="EMBL" id="MEA5427913.1"/>
    </source>
</evidence>
<dbReference type="EMBL" id="JAYGIM010000011">
    <property type="protein sequence ID" value="MEA5427913.1"/>
    <property type="molecule type" value="Genomic_DNA"/>
</dbReference>
<dbReference type="SUPFAM" id="SSF81301">
    <property type="entry name" value="Nucleotidyltransferase"/>
    <property type="match status" value="1"/>
</dbReference>
<protein>
    <recommendedName>
        <fullName evidence="3">Nucleotidyltransferase</fullName>
    </recommendedName>
</protein>
<dbReference type="Gene3D" id="3.30.460.40">
    <property type="match status" value="1"/>
</dbReference>
<name>A0ABU5SKX1_9BACT</name>
<dbReference type="RefSeq" id="WP_323259755.1">
    <property type="nucleotide sequence ID" value="NZ_JAYGIM010000011.1"/>
</dbReference>
<sequence>MMNTYKLNYNQLRQQPEISEMLSALERGLTKYRVDFYLVGAVARDVWMSGINKIEPRRTTGDIDFAVFINNISTYDELREHLIYEEGFFPYKGNNFVLIWKGRTQVDLLPFGAIEDENGKVSTNGIGLTNISLQGFTEIYDEGLPELNLEGEHQFKFCTLPGIVLLKMIAFDDRPEHRRDDIKDISDILNHFFDMYNEEIYTNHLDLFGEEEFSLRELSARVMGREIKKIAKRNLKLKERIMSILERNTNDKTNSNMAIIMIEYFKNTVEDNVRLIGHIKEGFQES</sequence>
<dbReference type="Proteomes" id="UP001302222">
    <property type="component" value="Unassembled WGS sequence"/>
</dbReference>
<gene>
    <name evidence="1" type="ORF">VB798_15075</name>
</gene>
<organism evidence="1 2">
    <name type="scientific">Arcicella lustrica</name>
    <dbReference type="NCBI Taxonomy" id="2984196"/>
    <lineage>
        <taxon>Bacteria</taxon>
        <taxon>Pseudomonadati</taxon>
        <taxon>Bacteroidota</taxon>
        <taxon>Cytophagia</taxon>
        <taxon>Cytophagales</taxon>
        <taxon>Flectobacillaceae</taxon>
        <taxon>Arcicella</taxon>
    </lineage>
</organism>
<accession>A0ABU5SKX1</accession>
<proteinExistence type="predicted"/>
<comment type="caution">
    <text evidence="1">The sequence shown here is derived from an EMBL/GenBank/DDBJ whole genome shotgun (WGS) entry which is preliminary data.</text>
</comment>
<reference evidence="1 2" key="1">
    <citation type="submission" date="2023-12" db="EMBL/GenBank/DDBJ databases">
        <title>Novel species of the genus Arcicella isolated from rivers.</title>
        <authorList>
            <person name="Lu H."/>
        </authorList>
    </citation>
    <scope>NUCLEOTIDE SEQUENCE [LARGE SCALE GENOMIC DNA]</scope>
    <source>
        <strain evidence="1 2">DC25W</strain>
    </source>
</reference>
<dbReference type="InterPro" id="IPR043519">
    <property type="entry name" value="NT_sf"/>
</dbReference>
<keyword evidence="2" id="KW-1185">Reference proteome</keyword>